<organism evidence="6 7">
    <name type="scientific">Oricola cellulosilytica</name>
    <dbReference type="NCBI Taxonomy" id="1429082"/>
    <lineage>
        <taxon>Bacteria</taxon>
        <taxon>Pseudomonadati</taxon>
        <taxon>Pseudomonadota</taxon>
        <taxon>Alphaproteobacteria</taxon>
        <taxon>Hyphomicrobiales</taxon>
        <taxon>Ahrensiaceae</taxon>
        <taxon>Oricola</taxon>
    </lineage>
</organism>
<keyword evidence="3 6" id="KW-0808">Transferase</keyword>
<comment type="caution">
    <text evidence="6">The sequence shown here is derived from an EMBL/GenBank/DDBJ whole genome shotgun (WGS) entry which is preliminary data.</text>
</comment>
<reference evidence="6 7" key="1">
    <citation type="journal article" date="2015" name="Antonie Van Leeuwenhoek">
        <title>Oricola cellulosilytica gen. nov., sp. nov., a cellulose-degrading bacterium of the family Phyllobacteriaceae isolated from surface seashore water, and emended descriptions of Mesorhizobium loti and Phyllobacterium myrsinacearum.</title>
        <authorList>
            <person name="Hameed A."/>
            <person name="Shahina M."/>
            <person name="Lai W.A."/>
            <person name="Lin S.Y."/>
            <person name="Young L.S."/>
            <person name="Liu Y.C."/>
            <person name="Hsu Y.H."/>
            <person name="Young C.C."/>
        </authorList>
    </citation>
    <scope>NUCLEOTIDE SEQUENCE [LARGE SCALE GENOMIC DNA]</scope>
    <source>
        <strain evidence="6 7">KCTC 52183</strain>
    </source>
</reference>
<dbReference type="Pfam" id="PF00535">
    <property type="entry name" value="Glycos_transf_2"/>
    <property type="match status" value="1"/>
</dbReference>
<protein>
    <submittedName>
        <fullName evidence="6">Glycosyltransferase family 2 protein</fullName>
    </submittedName>
</protein>
<keyword evidence="2" id="KW-0328">Glycosyltransferase</keyword>
<comment type="similarity">
    <text evidence="1">Belongs to the glycosyltransferase 2 family.</text>
</comment>
<dbReference type="Proteomes" id="UP000291301">
    <property type="component" value="Unassembled WGS sequence"/>
</dbReference>
<dbReference type="PANTHER" id="PTHR43179:SF12">
    <property type="entry name" value="GALACTOFURANOSYLTRANSFERASE GLFT2"/>
    <property type="match status" value="1"/>
</dbReference>
<evidence type="ECO:0000256" key="4">
    <source>
        <dbReference type="SAM" id="Phobius"/>
    </source>
</evidence>
<dbReference type="EMBL" id="SJST01000002">
    <property type="protein sequence ID" value="TCD15135.1"/>
    <property type="molecule type" value="Genomic_DNA"/>
</dbReference>
<evidence type="ECO:0000259" key="5">
    <source>
        <dbReference type="Pfam" id="PF00535"/>
    </source>
</evidence>
<dbReference type="SUPFAM" id="SSF53448">
    <property type="entry name" value="Nucleotide-diphospho-sugar transferases"/>
    <property type="match status" value="1"/>
</dbReference>
<evidence type="ECO:0000256" key="2">
    <source>
        <dbReference type="ARBA" id="ARBA00022676"/>
    </source>
</evidence>
<feature type="transmembrane region" description="Helical" evidence="4">
    <location>
        <begin position="284"/>
        <end position="304"/>
    </location>
</feature>
<evidence type="ECO:0000256" key="3">
    <source>
        <dbReference type="ARBA" id="ARBA00022679"/>
    </source>
</evidence>
<proteinExistence type="inferred from homology"/>
<keyword evidence="4" id="KW-0812">Transmembrane</keyword>
<evidence type="ECO:0000313" key="6">
    <source>
        <dbReference type="EMBL" id="TCD15135.1"/>
    </source>
</evidence>
<gene>
    <name evidence="6" type="ORF">E0D97_06190</name>
</gene>
<dbReference type="CDD" id="cd00761">
    <property type="entry name" value="Glyco_tranf_GTA_type"/>
    <property type="match status" value="1"/>
</dbReference>
<sequence length="321" mass="34733">MPDGGSGRSRYGLMMHPRDEASSLGTVTVVIPVFGEGPHLERVVTALLAQTPRIERIIVSHSGPGDPTTRFSDVPEVTVLHSAERLYAGAARNRGLAIADTEWVAFIDEDVIADRSWHAGLLAAIGEGQADCIVGSVGYAETGGYWGMCVWFIEFGSVHPYLPPRDIIAGPSANIAIRRSALVNAGGFPEHWRRGQDAIAQMRLRENGAQIVFSPQIKSGHVNLHGLRRMISHLYDMGRSGCRVRRNFAMPGTSAANYPVLTIALLPARLLQMTRRAAAPGAPLAKFLACFPGILVGLIAWNVGFSAESFASRRTDISSYY</sequence>
<keyword evidence="4" id="KW-1133">Transmembrane helix</keyword>
<dbReference type="InterPro" id="IPR029044">
    <property type="entry name" value="Nucleotide-diphossugar_trans"/>
</dbReference>
<keyword evidence="4" id="KW-0472">Membrane</keyword>
<feature type="domain" description="Glycosyltransferase 2-like" evidence="5">
    <location>
        <begin position="28"/>
        <end position="148"/>
    </location>
</feature>
<keyword evidence="7" id="KW-1185">Reference proteome</keyword>
<dbReference type="Gene3D" id="3.90.550.10">
    <property type="entry name" value="Spore Coat Polysaccharide Biosynthesis Protein SpsA, Chain A"/>
    <property type="match status" value="1"/>
</dbReference>
<evidence type="ECO:0000313" key="7">
    <source>
        <dbReference type="Proteomes" id="UP000291301"/>
    </source>
</evidence>
<dbReference type="PANTHER" id="PTHR43179">
    <property type="entry name" value="RHAMNOSYLTRANSFERASE WBBL"/>
    <property type="match status" value="1"/>
</dbReference>
<name>A0A4R0PFF2_9HYPH</name>
<dbReference type="InterPro" id="IPR001173">
    <property type="entry name" value="Glyco_trans_2-like"/>
</dbReference>
<accession>A0A4R0PFF2</accession>
<evidence type="ECO:0000256" key="1">
    <source>
        <dbReference type="ARBA" id="ARBA00006739"/>
    </source>
</evidence>
<dbReference type="GO" id="GO:0016757">
    <property type="term" value="F:glycosyltransferase activity"/>
    <property type="evidence" value="ECO:0007669"/>
    <property type="project" value="UniProtKB-KW"/>
</dbReference>
<dbReference type="AlphaFoldDB" id="A0A4R0PFF2"/>